<dbReference type="Proteomes" id="UP000429785">
    <property type="component" value="Unassembled WGS sequence"/>
</dbReference>
<name>A0A6I1DTT0_9FLAO</name>
<reference evidence="1 2" key="1">
    <citation type="submission" date="2019-10" db="EMBL/GenBank/DDBJ databases">
        <title>Muricauda olearia CL-SS4 JCM15563 genome.</title>
        <authorList>
            <person name="Liu L."/>
        </authorList>
    </citation>
    <scope>NUCLEOTIDE SEQUENCE [LARGE SCALE GENOMIC DNA]</scope>
    <source>
        <strain evidence="1 2">CL-SS4</strain>
    </source>
</reference>
<dbReference type="Pfam" id="PF01161">
    <property type="entry name" value="PBP"/>
    <property type="match status" value="1"/>
</dbReference>
<dbReference type="EMBL" id="WELG01000071">
    <property type="protein sequence ID" value="KAB7523978.1"/>
    <property type="molecule type" value="Genomic_DNA"/>
</dbReference>
<proteinExistence type="predicted"/>
<dbReference type="InterPro" id="IPR008914">
    <property type="entry name" value="PEBP"/>
</dbReference>
<protein>
    <submittedName>
        <fullName evidence="1">Phospholipid-binding protein</fullName>
    </submittedName>
</protein>
<organism evidence="1 2">
    <name type="scientific">Flagellimonas olearia</name>
    <dbReference type="NCBI Taxonomy" id="552546"/>
    <lineage>
        <taxon>Bacteria</taxon>
        <taxon>Pseudomonadati</taxon>
        <taxon>Bacteroidota</taxon>
        <taxon>Flavobacteriia</taxon>
        <taxon>Flavobacteriales</taxon>
        <taxon>Flavobacteriaceae</taxon>
        <taxon>Flagellimonas</taxon>
    </lineage>
</organism>
<feature type="non-terminal residue" evidence="1">
    <location>
        <position position="69"/>
    </location>
</feature>
<gene>
    <name evidence="1" type="ORF">F8C76_17945</name>
</gene>
<dbReference type="SUPFAM" id="SSF49777">
    <property type="entry name" value="PEBP-like"/>
    <property type="match status" value="1"/>
</dbReference>
<comment type="caution">
    <text evidence="1">The sequence shown here is derived from an EMBL/GenBank/DDBJ whole genome shotgun (WGS) entry which is preliminary data.</text>
</comment>
<sequence length="69" mass="7333">MQLLSNSLTDQAPILEKFAFATINPDTHVSLASNINPHLAWKGAPEGTRSFAIVCVDPDAPSAADDVNK</sequence>
<accession>A0A6I1DTT0</accession>
<evidence type="ECO:0000313" key="1">
    <source>
        <dbReference type="EMBL" id="KAB7523978.1"/>
    </source>
</evidence>
<dbReference type="InterPro" id="IPR036610">
    <property type="entry name" value="PEBP-like_sf"/>
</dbReference>
<evidence type="ECO:0000313" key="2">
    <source>
        <dbReference type="Proteomes" id="UP000429785"/>
    </source>
</evidence>
<dbReference type="Gene3D" id="3.90.280.10">
    <property type="entry name" value="PEBP-like"/>
    <property type="match status" value="1"/>
</dbReference>
<dbReference type="AlphaFoldDB" id="A0A6I1DTT0"/>